<keyword evidence="3" id="KW-1185">Reference proteome</keyword>
<dbReference type="AlphaFoldDB" id="A0A511B3E9"/>
<organism evidence="2 3">
    <name type="scientific">Gluconobacter kanchanaburiensis NBRC 103587</name>
    <dbReference type="NCBI Taxonomy" id="1307948"/>
    <lineage>
        <taxon>Bacteria</taxon>
        <taxon>Pseudomonadati</taxon>
        <taxon>Pseudomonadota</taxon>
        <taxon>Alphaproteobacteria</taxon>
        <taxon>Acetobacterales</taxon>
        <taxon>Acetobacteraceae</taxon>
        <taxon>Gluconobacter</taxon>
    </lineage>
</organism>
<protein>
    <recommendedName>
        <fullName evidence="4">Glucosyltransferase</fullName>
    </recommendedName>
</protein>
<dbReference type="OrthoDB" id="7226040at2"/>
<feature type="transmembrane region" description="Helical" evidence="1">
    <location>
        <begin position="91"/>
        <end position="112"/>
    </location>
</feature>
<comment type="caution">
    <text evidence="2">The sequence shown here is derived from an EMBL/GenBank/DDBJ whole genome shotgun (WGS) entry which is preliminary data.</text>
</comment>
<dbReference type="EMBL" id="BJVA01000001">
    <property type="protein sequence ID" value="GEK94946.1"/>
    <property type="molecule type" value="Genomic_DNA"/>
</dbReference>
<evidence type="ECO:0000256" key="1">
    <source>
        <dbReference type="SAM" id="Phobius"/>
    </source>
</evidence>
<feature type="transmembrane region" description="Helical" evidence="1">
    <location>
        <begin position="279"/>
        <end position="296"/>
    </location>
</feature>
<keyword evidence="1" id="KW-1133">Transmembrane helix</keyword>
<keyword evidence="1" id="KW-0472">Membrane</keyword>
<dbReference type="Proteomes" id="UP000321079">
    <property type="component" value="Unassembled WGS sequence"/>
</dbReference>
<feature type="transmembrane region" description="Helical" evidence="1">
    <location>
        <begin position="239"/>
        <end position="259"/>
    </location>
</feature>
<feature type="transmembrane region" description="Helical" evidence="1">
    <location>
        <begin position="124"/>
        <end position="140"/>
    </location>
</feature>
<feature type="transmembrane region" description="Helical" evidence="1">
    <location>
        <begin position="342"/>
        <end position="359"/>
    </location>
</feature>
<proteinExistence type="predicted"/>
<evidence type="ECO:0000313" key="2">
    <source>
        <dbReference type="EMBL" id="GEK94946.1"/>
    </source>
</evidence>
<gene>
    <name evidence="2" type="ORF">GKA01_01430</name>
</gene>
<evidence type="ECO:0008006" key="4">
    <source>
        <dbReference type="Google" id="ProtNLM"/>
    </source>
</evidence>
<feature type="transmembrane region" description="Helical" evidence="1">
    <location>
        <begin position="176"/>
        <end position="202"/>
    </location>
</feature>
<name>A0A511B3E9_9PROT</name>
<sequence>MRTEYLRGFSIPQSGMSVRQMVFWGLLLAVALFLRHPGALLMSQFWGEDSWVWYPQAYEQGAASLLNPETGYLQTFPRLIGLLAQGVPFHLAPTLFALVAFLVQLTPPLFLLTGRLDQAWPDRTSRLLFALFMVALPNSYEVQVNLTNSQWHLAILAFLVLQSTPPQGWGQRLFDGAILLLSGLTGPFCVFLFPIALLRFVAVQDRSHLIRLALVSLCVGLQAITYLHKAHQRVGTELGASLITGMRIIALNIEIGLLFGQHAAADVAGSVFWWQHRSPAVVLCLLGIAALTYACMRGPTIFRDALLASALTFAAALTHPQVSVDQPQWHMMQYSGWSDRYYIFAMLTLLGSFFVLARASRPAVKAAGVSALLLVMGACVRDWHFPFFPMSDFYTKAAEFERAPSGAVITYGIQPSPMTAQIRKR</sequence>
<feature type="transmembrane region" description="Helical" evidence="1">
    <location>
        <begin position="208"/>
        <end position="227"/>
    </location>
</feature>
<accession>A0A511B3E9</accession>
<dbReference type="RefSeq" id="WP_146858228.1">
    <property type="nucleotide sequence ID" value="NZ_BARK01000019.1"/>
</dbReference>
<reference evidence="2 3" key="1">
    <citation type="submission" date="2019-07" db="EMBL/GenBank/DDBJ databases">
        <title>Whole genome shotgun sequence of Gluconobacter kanchanaburiensis NBRC 103587.</title>
        <authorList>
            <person name="Hosoyama A."/>
            <person name="Uohara A."/>
            <person name="Ohji S."/>
            <person name="Ichikawa N."/>
        </authorList>
    </citation>
    <scope>NUCLEOTIDE SEQUENCE [LARGE SCALE GENOMIC DNA]</scope>
    <source>
        <strain evidence="2 3">NBRC 103587</strain>
    </source>
</reference>
<evidence type="ECO:0000313" key="3">
    <source>
        <dbReference type="Proteomes" id="UP000321079"/>
    </source>
</evidence>
<keyword evidence="1" id="KW-0812">Transmembrane</keyword>
<feature type="transmembrane region" description="Helical" evidence="1">
    <location>
        <begin position="21"/>
        <end position="46"/>
    </location>
</feature>